<sequence>MIYGLRDFLTRHRRKFLITGVVVGGTFVALKFVQRKLRDMQERQAREFLEKMRRLQHFESTEQTCNQFIINMSAELGQAIIKECSTDDLLQQLRDNPPNKLDLWEEMKFVAFTRLTAFIYASSMLVVALRIQLNVLGGYAYRATASDNEKIKINDVQKKQYLLLLHHFLQDGGLSDLIRLIRSKVVTIMRQMALSKRLSLTDIEQLFWSLQMAINSESNKDPCSKMCRYLLPSKLPDQGCSDNDSLLQQMFNETLDLLESDDVTTVCSNNVCRGFSLAVDAIAESMGESIHLAQQSKDTTLRGDDDCIPSKTPKSANLKTSITSMENNNCTPAPSISRSDDCLININSVQMALAKVIPIVNDLTSKGFDANSRPQNLPTSLTSFYVVAEKCKTLGANVYETFSTSPAA</sequence>
<name>A0A1A9UG35_GLOAU</name>
<evidence type="ECO:0000256" key="5">
    <source>
        <dbReference type="ARBA" id="ARBA00029630"/>
    </source>
</evidence>
<evidence type="ECO:0000256" key="1">
    <source>
        <dbReference type="ARBA" id="ARBA00011494"/>
    </source>
</evidence>
<feature type="transmembrane region" description="Helical" evidence="6">
    <location>
        <begin position="16"/>
        <end position="33"/>
    </location>
</feature>
<dbReference type="Proteomes" id="UP000078200">
    <property type="component" value="Unassembled WGS sequence"/>
</dbReference>
<evidence type="ECO:0000256" key="6">
    <source>
        <dbReference type="SAM" id="Phobius"/>
    </source>
</evidence>
<keyword evidence="8" id="KW-1185">Reference proteome</keyword>
<dbReference type="Pfam" id="PF04882">
    <property type="entry name" value="Peroxin-3"/>
    <property type="match status" value="3"/>
</dbReference>
<reference evidence="7" key="1">
    <citation type="submission" date="2020-05" db="UniProtKB">
        <authorList>
            <consortium name="EnsemblMetazoa"/>
        </authorList>
    </citation>
    <scope>IDENTIFICATION</scope>
    <source>
        <strain evidence="7">TTRI</strain>
    </source>
</reference>
<dbReference type="VEuPathDB" id="VectorBase:GAUT003720"/>
<evidence type="ECO:0000313" key="8">
    <source>
        <dbReference type="Proteomes" id="UP000078200"/>
    </source>
</evidence>
<dbReference type="STRING" id="7395.A0A1A9UG35"/>
<dbReference type="InterPro" id="IPR006966">
    <property type="entry name" value="Peroxin-3"/>
</dbReference>
<dbReference type="PANTHER" id="PTHR28080">
    <property type="entry name" value="PEROXISOMAL BIOGENESIS FACTOR 3"/>
    <property type="match status" value="1"/>
</dbReference>
<comment type="subunit">
    <text evidence="1">Interacts with PEX19.</text>
</comment>
<keyword evidence="6" id="KW-1133">Transmembrane helix</keyword>
<keyword evidence="6" id="KW-0472">Membrane</keyword>
<evidence type="ECO:0000256" key="4">
    <source>
        <dbReference type="ARBA" id="ARBA00025338"/>
    </source>
</evidence>
<evidence type="ECO:0000256" key="2">
    <source>
        <dbReference type="ARBA" id="ARBA00014294"/>
    </source>
</evidence>
<dbReference type="AlphaFoldDB" id="A0A1A9UG35"/>
<dbReference type="GO" id="GO:0030674">
    <property type="term" value="F:protein-macromolecule adaptor activity"/>
    <property type="evidence" value="ECO:0007669"/>
    <property type="project" value="TreeGrafter"/>
</dbReference>
<organism evidence="7 8">
    <name type="scientific">Glossina austeni</name>
    <name type="common">Savannah tsetse fly</name>
    <dbReference type="NCBI Taxonomy" id="7395"/>
    <lineage>
        <taxon>Eukaryota</taxon>
        <taxon>Metazoa</taxon>
        <taxon>Ecdysozoa</taxon>
        <taxon>Arthropoda</taxon>
        <taxon>Hexapoda</taxon>
        <taxon>Insecta</taxon>
        <taxon>Pterygota</taxon>
        <taxon>Neoptera</taxon>
        <taxon>Endopterygota</taxon>
        <taxon>Diptera</taxon>
        <taxon>Brachycera</taxon>
        <taxon>Muscomorpha</taxon>
        <taxon>Hippoboscoidea</taxon>
        <taxon>Glossinidae</taxon>
        <taxon>Glossina</taxon>
    </lineage>
</organism>
<keyword evidence="6" id="KW-0812">Transmembrane</keyword>
<protein>
    <recommendedName>
        <fullName evidence="2">Peroxisomal biogenesis factor 3</fullName>
    </recommendedName>
    <alternativeName>
        <fullName evidence="5">Peroxisomal assembly protein PEX3</fullName>
    </alternativeName>
</protein>
<feature type="transmembrane region" description="Helical" evidence="6">
    <location>
        <begin position="117"/>
        <end position="141"/>
    </location>
</feature>
<dbReference type="GO" id="GO:0005778">
    <property type="term" value="C:peroxisomal membrane"/>
    <property type="evidence" value="ECO:0007669"/>
    <property type="project" value="InterPro"/>
</dbReference>
<comment type="function">
    <text evidence="4">Involved in peroxisome biosynthesis and integrity. Assembles membrane vesicles before the matrix proteins are translocated. As a docking factor for PEX19, is necessary for the import of peroxisomal membrane proteins in the peroxisomes.</text>
</comment>
<proteinExistence type="predicted"/>
<dbReference type="EnsemblMetazoa" id="GAUT003720-RA">
    <property type="protein sequence ID" value="GAUT003720-PA"/>
    <property type="gene ID" value="GAUT003720"/>
</dbReference>
<evidence type="ECO:0000313" key="7">
    <source>
        <dbReference type="EnsemblMetazoa" id="GAUT003720-PA"/>
    </source>
</evidence>
<keyword evidence="3" id="KW-0962">Peroxisome biogenesis</keyword>
<accession>A0A1A9UG35</accession>
<dbReference type="PANTHER" id="PTHR28080:SF1">
    <property type="entry name" value="PEROXISOMAL BIOGENESIS FACTOR 3"/>
    <property type="match status" value="1"/>
</dbReference>
<dbReference type="GO" id="GO:0045046">
    <property type="term" value="P:protein import into peroxisome membrane"/>
    <property type="evidence" value="ECO:0007669"/>
    <property type="project" value="TreeGrafter"/>
</dbReference>
<evidence type="ECO:0000256" key="3">
    <source>
        <dbReference type="ARBA" id="ARBA00022593"/>
    </source>
</evidence>